<evidence type="ECO:0000313" key="2">
    <source>
        <dbReference type="Proteomes" id="UP000193484"/>
    </source>
</evidence>
<dbReference type="Proteomes" id="UP000193484">
    <property type="component" value="Unassembled WGS sequence"/>
</dbReference>
<gene>
    <name evidence="1" type="ORF">AWC04_03685</name>
</gene>
<organism evidence="1 2">
    <name type="scientific">Mycolicibacterium fallax</name>
    <name type="common">Mycobacterium fallax</name>
    <dbReference type="NCBI Taxonomy" id="1793"/>
    <lineage>
        <taxon>Bacteria</taxon>
        <taxon>Bacillati</taxon>
        <taxon>Actinomycetota</taxon>
        <taxon>Actinomycetes</taxon>
        <taxon>Mycobacteriales</taxon>
        <taxon>Mycobacteriaceae</taxon>
        <taxon>Mycolicibacterium</taxon>
    </lineage>
</organism>
<accession>A0A1X1RIZ2</accession>
<dbReference type="RefSeq" id="WP_085093214.1">
    <property type="nucleotide sequence ID" value="NZ_AP022603.1"/>
</dbReference>
<reference evidence="1 2" key="1">
    <citation type="submission" date="2016-01" db="EMBL/GenBank/DDBJ databases">
        <title>The new phylogeny of the genus Mycobacterium.</title>
        <authorList>
            <person name="Tarcisio F."/>
            <person name="Conor M."/>
            <person name="Antonella G."/>
            <person name="Elisabetta G."/>
            <person name="Giulia F.S."/>
            <person name="Sara T."/>
            <person name="Anna F."/>
            <person name="Clotilde B."/>
            <person name="Roberto B."/>
            <person name="Veronica D.S."/>
            <person name="Fabio R."/>
            <person name="Monica P."/>
            <person name="Olivier J."/>
            <person name="Enrico T."/>
            <person name="Nicola S."/>
        </authorList>
    </citation>
    <scope>NUCLEOTIDE SEQUENCE [LARGE SCALE GENOMIC DNA]</scope>
    <source>
        <strain evidence="1 2">DSM 44179</strain>
    </source>
</reference>
<dbReference type="EMBL" id="LQOJ01000019">
    <property type="protein sequence ID" value="ORV07524.1"/>
    <property type="molecule type" value="Genomic_DNA"/>
</dbReference>
<name>A0A1X1RIZ2_MYCFA</name>
<keyword evidence="2" id="KW-1185">Reference proteome</keyword>
<dbReference type="AlphaFoldDB" id="A0A1X1RIZ2"/>
<comment type="caution">
    <text evidence="1">The sequence shown here is derived from an EMBL/GenBank/DDBJ whole genome shotgun (WGS) entry which is preliminary data.</text>
</comment>
<proteinExistence type="predicted"/>
<protein>
    <submittedName>
        <fullName evidence="1">Uncharacterized protein</fullName>
    </submittedName>
</protein>
<dbReference type="STRING" id="1793.AWC04_03685"/>
<evidence type="ECO:0000313" key="1">
    <source>
        <dbReference type="EMBL" id="ORV07524.1"/>
    </source>
</evidence>
<dbReference type="OrthoDB" id="4578460at2"/>
<sequence>MSTEHGVETATELCEHDTGVWWVQTTGGTVHVWDLDRRTITRSPGIDSETGEMRWDGEPRPLLAVFAWPRVGEQALFILEHPDYPDRITYRTCSTVTRITRAPR</sequence>